<protein>
    <submittedName>
        <fullName evidence="1">Uncharacterized protein</fullName>
    </submittedName>
</protein>
<evidence type="ECO:0000313" key="2">
    <source>
        <dbReference type="Proteomes" id="UP001148662"/>
    </source>
</evidence>
<name>A0ACC1TD57_9APHY</name>
<dbReference type="Proteomes" id="UP001148662">
    <property type="component" value="Unassembled WGS sequence"/>
</dbReference>
<comment type="caution">
    <text evidence="1">The sequence shown here is derived from an EMBL/GenBank/DDBJ whole genome shotgun (WGS) entry which is preliminary data.</text>
</comment>
<dbReference type="EMBL" id="JANHOG010000086">
    <property type="protein sequence ID" value="KAJ3558481.1"/>
    <property type="molecule type" value="Genomic_DNA"/>
</dbReference>
<gene>
    <name evidence="1" type="ORF">NM688_g900</name>
</gene>
<organism evidence="1 2">
    <name type="scientific">Phlebia brevispora</name>
    <dbReference type="NCBI Taxonomy" id="194682"/>
    <lineage>
        <taxon>Eukaryota</taxon>
        <taxon>Fungi</taxon>
        <taxon>Dikarya</taxon>
        <taxon>Basidiomycota</taxon>
        <taxon>Agaricomycotina</taxon>
        <taxon>Agaricomycetes</taxon>
        <taxon>Polyporales</taxon>
        <taxon>Meruliaceae</taxon>
        <taxon>Phlebia</taxon>
    </lineage>
</organism>
<proteinExistence type="predicted"/>
<sequence length="811" mass="88214">MMIRSTILQSTKRACVLLPSIPVRSVGLANRICLKRYLATSHGPIAPGIAAAIASIDEGKPSTPASLFKEFSLADRVALVSGGNGTLGLEMALALVEAGARAVYCVDLPKTPSERWEKVRQYASQVPGKIGEGRLEYIHGDVTNQEHMWKIGEHIGDQEGRMDVCIAAAGVFKDPADCLTYSADLFRRVMDININGAFFTAQAAGRQMARFGNGGSIILVGSAGGSIAVKNVPQVSYNTSKSAVLQMARSMACELAPQGIRVNTLSPGWMFTDMTAAVIDASPDYFKDVIPMGRVGRPHELRGVTAWLASDATLSMYEWRSGAELTQSVLKSWLHKLRDDCTNDPMNLSPETNVCTPTAPSSFAQTFQQLHQEIPRCDSCVLLIRVFSVSTMFNLRDATSCGGNLSTLWLVVQSRSYPEFKRLVSSASHRETLIFQSRLKHSVQAGLEPRNLTARSEHLKACGCAWPLSRRIRHIEHMFNLTPVPTPAKWSLSYMDPGSVPVPDLIGVEAALNALSTDAPKPTLFTKEFSLADRVAVVTGAYGGLGLETVLAFVEAGVRVVYCVCRSPDPPSQWEKVRGYAARMVDKGGEGRLEYVVADVTDKENLEQLAQEIADKEGRLDICVISHGVAPPLIESLDYTPQDFQKILDTNMIGALYTAQAFGRQMVRFGRGGSIIFIASIAGSVALKDVFSMPYNMSKAAVIQMARNIACELGPKKIRVNSLSPGLVYTGMALPYIDEDPAKIESQNPLGRTRLSREIRGVVAWLASDASTFCTGSDIIVDGGHTAWFETQSPSYRGIWIMSALLKNPPR</sequence>
<keyword evidence="2" id="KW-1185">Reference proteome</keyword>
<evidence type="ECO:0000313" key="1">
    <source>
        <dbReference type="EMBL" id="KAJ3558481.1"/>
    </source>
</evidence>
<reference evidence="1" key="1">
    <citation type="submission" date="2022-07" db="EMBL/GenBank/DDBJ databases">
        <title>Genome Sequence of Phlebia brevispora.</title>
        <authorList>
            <person name="Buettner E."/>
        </authorList>
    </citation>
    <scope>NUCLEOTIDE SEQUENCE</scope>
    <source>
        <strain evidence="1">MPL23</strain>
    </source>
</reference>
<accession>A0ACC1TD57</accession>